<dbReference type="Gene3D" id="2.40.320.10">
    <property type="entry name" value="Hypothetical Protein Pfu-838710-001"/>
    <property type="match status" value="1"/>
</dbReference>
<proteinExistence type="predicted"/>
<dbReference type="SMART" id="SM01118">
    <property type="entry name" value="CYTH"/>
    <property type="match status" value="1"/>
</dbReference>
<sequence>MEPIELEAKFRCNNIDALREKLQHLKAIYLDKVLMVDVYFQHPCRDFRATDEALRVRYLKSQEKREALVEMTYKGPRGEGWVKTRVELGVVVDNFDSLLTILKKLGFHEVARIKKDREFYLFNGVEVSLDKVEDLGSFVELEDKGAGEEGIKKVAETLGLKELVPETYLELYLRKQRSVIE</sequence>
<dbReference type="OrthoDB" id="46040at2157"/>
<name>A0A0F7FGA5_9CREN</name>
<evidence type="ECO:0000259" key="1">
    <source>
        <dbReference type="PROSITE" id="PS51707"/>
    </source>
</evidence>
<reference evidence="2 3" key="1">
    <citation type="journal article" date="2015" name="Stand. Genomic Sci.">
        <title>Complete genome sequence of and proposal of Thermofilum uzonense sp. nov. a novel hyperthermophilic crenarchaeon and emended description of the genus Thermofilum.</title>
        <authorList>
            <person name="Toshchakov S.V."/>
            <person name="Korzhenkov A.A."/>
            <person name="Samarov N.I."/>
            <person name="Mazunin I.O."/>
            <person name="Mozhey O.I."/>
            <person name="Shmyr I.S."/>
            <person name="Derbikova K.S."/>
            <person name="Taranov E.A."/>
            <person name="Dominova I.N."/>
            <person name="Bonch-Osmolovskaya E.A."/>
            <person name="Patrushev M.V."/>
            <person name="Podosokorskaya O.A."/>
            <person name="Kublanov I.V."/>
        </authorList>
    </citation>
    <scope>NUCLEOTIDE SEQUENCE [LARGE SCALE GENOMIC DNA]</scope>
    <source>
        <strain evidence="2 3">1807-2</strain>
    </source>
</reference>
<dbReference type="NCBIfam" id="TIGR00318">
    <property type="entry name" value="cyaB"/>
    <property type="match status" value="1"/>
</dbReference>
<accession>A0A0F7FGA5</accession>
<dbReference type="Pfam" id="PF01928">
    <property type="entry name" value="CYTH"/>
    <property type="match status" value="1"/>
</dbReference>
<dbReference type="PANTHER" id="PTHR21028:SF2">
    <property type="entry name" value="CYTH DOMAIN-CONTAINING PROTEIN"/>
    <property type="match status" value="1"/>
</dbReference>
<dbReference type="AlphaFoldDB" id="A0A0F7FGA5"/>
<keyword evidence="3" id="KW-1185">Reference proteome</keyword>
<dbReference type="KEGG" id="thf:MA03_01285"/>
<feature type="domain" description="CYTH" evidence="1">
    <location>
        <begin position="3"/>
        <end position="174"/>
    </location>
</feature>
<protein>
    <recommendedName>
        <fullName evidence="1">CYTH domain-containing protein</fullName>
    </recommendedName>
</protein>
<dbReference type="InterPro" id="IPR033469">
    <property type="entry name" value="CYTH-like_dom_sf"/>
</dbReference>
<dbReference type="CDD" id="cd07890">
    <property type="entry name" value="CYTH-like_AC_IV-like"/>
    <property type="match status" value="1"/>
</dbReference>
<organism evidence="2 3">
    <name type="scientific">Infirmifilum uzonense</name>
    <dbReference type="NCBI Taxonomy" id="1550241"/>
    <lineage>
        <taxon>Archaea</taxon>
        <taxon>Thermoproteota</taxon>
        <taxon>Thermoprotei</taxon>
        <taxon>Thermofilales</taxon>
        <taxon>Thermofilaceae</taxon>
        <taxon>Infirmifilum</taxon>
    </lineage>
</organism>
<dbReference type="STRING" id="1550241.MA03_01285"/>
<dbReference type="RefSeq" id="WP_052883541.1">
    <property type="nucleotide sequence ID" value="NZ_CP009961.1"/>
</dbReference>
<evidence type="ECO:0000313" key="3">
    <source>
        <dbReference type="Proteomes" id="UP000067434"/>
    </source>
</evidence>
<dbReference type="SUPFAM" id="SSF55154">
    <property type="entry name" value="CYTH-like phosphatases"/>
    <property type="match status" value="1"/>
</dbReference>
<gene>
    <name evidence="2" type="ORF">MA03_01285</name>
</gene>
<dbReference type="InterPro" id="IPR008173">
    <property type="entry name" value="Adenylyl_cyclase_CyaB"/>
</dbReference>
<dbReference type="PANTHER" id="PTHR21028">
    <property type="entry name" value="SI:CH211-156B7.4"/>
    <property type="match status" value="1"/>
</dbReference>
<dbReference type="PATRIC" id="fig|1550241.5.peg.264"/>
<evidence type="ECO:0000313" key="2">
    <source>
        <dbReference type="EMBL" id="AKG38193.1"/>
    </source>
</evidence>
<dbReference type="HOGENOM" id="CLU_105244_2_0_2"/>
<dbReference type="InterPro" id="IPR023577">
    <property type="entry name" value="CYTH_domain"/>
</dbReference>
<dbReference type="PROSITE" id="PS51707">
    <property type="entry name" value="CYTH"/>
    <property type="match status" value="1"/>
</dbReference>
<dbReference type="GeneID" id="25400822"/>
<dbReference type="EMBL" id="CP009961">
    <property type="protein sequence ID" value="AKG38193.1"/>
    <property type="molecule type" value="Genomic_DNA"/>
</dbReference>
<dbReference type="Proteomes" id="UP000067434">
    <property type="component" value="Chromosome"/>
</dbReference>